<feature type="chain" id="PRO_5043901023" evidence="4">
    <location>
        <begin position="19"/>
        <end position="147"/>
    </location>
</feature>
<evidence type="ECO:0000313" key="7">
    <source>
        <dbReference type="Proteomes" id="UP001458880"/>
    </source>
</evidence>
<feature type="signal peptide" evidence="4">
    <location>
        <begin position="1"/>
        <end position="18"/>
    </location>
</feature>
<organism evidence="6 7">
    <name type="scientific">Popillia japonica</name>
    <name type="common">Japanese beetle</name>
    <dbReference type="NCBI Taxonomy" id="7064"/>
    <lineage>
        <taxon>Eukaryota</taxon>
        <taxon>Metazoa</taxon>
        <taxon>Ecdysozoa</taxon>
        <taxon>Arthropoda</taxon>
        <taxon>Hexapoda</taxon>
        <taxon>Insecta</taxon>
        <taxon>Pterygota</taxon>
        <taxon>Neoptera</taxon>
        <taxon>Endopterygota</taxon>
        <taxon>Coleoptera</taxon>
        <taxon>Polyphaga</taxon>
        <taxon>Scarabaeiformia</taxon>
        <taxon>Scarabaeidae</taxon>
        <taxon>Rutelinae</taxon>
        <taxon>Popillia</taxon>
    </lineage>
</organism>
<comment type="subcellular location">
    <subcellularLocation>
        <location evidence="1">Secreted</location>
    </subcellularLocation>
</comment>
<keyword evidence="7" id="KW-1185">Reference proteome</keyword>
<dbReference type="SUPFAM" id="SSF81296">
    <property type="entry name" value="E set domains"/>
    <property type="match status" value="1"/>
</dbReference>
<evidence type="ECO:0000256" key="4">
    <source>
        <dbReference type="SAM" id="SignalP"/>
    </source>
</evidence>
<comment type="caution">
    <text evidence="6">The sequence shown here is derived from an EMBL/GenBank/DDBJ whole genome shotgun (WGS) entry which is preliminary data.</text>
</comment>
<dbReference type="InterPro" id="IPR014756">
    <property type="entry name" value="Ig_E-set"/>
</dbReference>
<feature type="domain" description="MD-2-related lipid-recognition" evidence="5">
    <location>
        <begin position="23"/>
        <end position="142"/>
    </location>
</feature>
<accession>A0AAW1JCD9</accession>
<dbReference type="GO" id="GO:0005576">
    <property type="term" value="C:extracellular region"/>
    <property type="evidence" value="ECO:0007669"/>
    <property type="project" value="UniProtKB-SubCell"/>
</dbReference>
<evidence type="ECO:0000259" key="5">
    <source>
        <dbReference type="SMART" id="SM00737"/>
    </source>
</evidence>
<evidence type="ECO:0000256" key="2">
    <source>
        <dbReference type="ARBA" id="ARBA00006370"/>
    </source>
</evidence>
<evidence type="ECO:0000256" key="1">
    <source>
        <dbReference type="ARBA" id="ARBA00004613"/>
    </source>
</evidence>
<protein>
    <submittedName>
        <fullName evidence="6">ML domain</fullName>
    </submittedName>
</protein>
<dbReference type="Gene3D" id="2.60.40.770">
    <property type="match status" value="1"/>
</dbReference>
<dbReference type="Pfam" id="PF02221">
    <property type="entry name" value="E1_DerP2_DerF2"/>
    <property type="match status" value="1"/>
</dbReference>
<dbReference type="FunFam" id="2.60.40.770:FF:000001">
    <property type="entry name" value="NPC intracellular cholesterol transporter 2"/>
    <property type="match status" value="1"/>
</dbReference>
<name>A0AAW1JCD9_POPJA</name>
<keyword evidence="3" id="KW-0964">Secreted</keyword>
<comment type="similarity">
    <text evidence="2">Belongs to the NPC2 family.</text>
</comment>
<dbReference type="EMBL" id="JASPKY010000431">
    <property type="protein sequence ID" value="KAK9700762.1"/>
    <property type="molecule type" value="Genomic_DNA"/>
</dbReference>
<dbReference type="AlphaFoldDB" id="A0AAW1JCD9"/>
<evidence type="ECO:0000313" key="6">
    <source>
        <dbReference type="EMBL" id="KAK9700762.1"/>
    </source>
</evidence>
<reference evidence="6 7" key="1">
    <citation type="journal article" date="2024" name="BMC Genomics">
        <title>De novo assembly and annotation of Popillia japonica's genome with initial clues to its potential as an invasive pest.</title>
        <authorList>
            <person name="Cucini C."/>
            <person name="Boschi S."/>
            <person name="Funari R."/>
            <person name="Cardaioli E."/>
            <person name="Iannotti N."/>
            <person name="Marturano G."/>
            <person name="Paoli F."/>
            <person name="Bruttini M."/>
            <person name="Carapelli A."/>
            <person name="Frati F."/>
            <person name="Nardi F."/>
        </authorList>
    </citation>
    <scope>NUCLEOTIDE SEQUENCE [LARGE SCALE GENOMIC DNA]</scope>
    <source>
        <strain evidence="6">DMR45628</strain>
    </source>
</reference>
<evidence type="ECO:0000256" key="3">
    <source>
        <dbReference type="ARBA" id="ARBA00022525"/>
    </source>
</evidence>
<gene>
    <name evidence="6" type="ORF">QE152_g31060</name>
</gene>
<keyword evidence="4" id="KW-0732">Signal</keyword>
<proteinExistence type="inferred from homology"/>
<sequence>MYKFYILPLFLIYVLVTADPVTFQDCGSEYYLYEVDIEDCSSLPCALTIGGQHRINMGIFANSDSEQLRQEVFLILRSVYRKVDVTPDDPCNQLTCPISNNFGVSFSAIMTINETLVPLDGELYWRLYNQDETMVVCMRTDVELQYG</sequence>
<dbReference type="SMART" id="SM00737">
    <property type="entry name" value="ML"/>
    <property type="match status" value="1"/>
</dbReference>
<dbReference type="InterPro" id="IPR003172">
    <property type="entry name" value="ML_dom"/>
</dbReference>
<dbReference type="Proteomes" id="UP001458880">
    <property type="component" value="Unassembled WGS sequence"/>
</dbReference>